<proteinExistence type="predicted"/>
<evidence type="ECO:0008006" key="4">
    <source>
        <dbReference type="Google" id="ProtNLM"/>
    </source>
</evidence>
<evidence type="ECO:0000313" key="2">
    <source>
        <dbReference type="EMBL" id="TWS30220.1"/>
    </source>
</evidence>
<name>A0A5C5S5Y4_9ACTN</name>
<evidence type="ECO:0000256" key="1">
    <source>
        <dbReference type="SAM" id="MobiDB-lite"/>
    </source>
</evidence>
<accession>A0A5C5S5Y4</accession>
<comment type="caution">
    <text evidence="2">The sequence shown here is derived from an EMBL/GenBank/DDBJ whole genome shotgun (WGS) entry which is preliminary data.</text>
</comment>
<dbReference type="Proteomes" id="UP000319375">
    <property type="component" value="Unassembled WGS sequence"/>
</dbReference>
<dbReference type="OrthoDB" id="4208381at2"/>
<dbReference type="Gene3D" id="1.10.30.50">
    <property type="match status" value="1"/>
</dbReference>
<gene>
    <name evidence="2" type="ORF">FK530_06850</name>
</gene>
<dbReference type="RefSeq" id="WP_146486246.1">
    <property type="nucleotide sequence ID" value="NZ_VIGX01000002.1"/>
</dbReference>
<keyword evidence="3" id="KW-1185">Reference proteome</keyword>
<organism evidence="2 3">
    <name type="scientific">Tsukamurella conjunctivitidis</name>
    <dbReference type="NCBI Taxonomy" id="2592068"/>
    <lineage>
        <taxon>Bacteria</taxon>
        <taxon>Bacillati</taxon>
        <taxon>Actinomycetota</taxon>
        <taxon>Actinomycetes</taxon>
        <taxon>Mycobacteriales</taxon>
        <taxon>Tsukamurellaceae</taxon>
        <taxon>Tsukamurella</taxon>
    </lineage>
</organism>
<protein>
    <recommendedName>
        <fullName evidence="4">HNH endonuclease</fullName>
    </recommendedName>
</protein>
<sequence length="113" mass="12687">MKTTTARGLGHAHQQNRKRLLASHRDGAPCWWCGKPMYRDPGRNFDGAALEADHSLARSRGGHRADRLLHMTCNRQRQDGSRDHLRPALTGQPIDGTSPAADGLSPRHLHWPW</sequence>
<feature type="region of interest" description="Disordered" evidence="1">
    <location>
        <begin position="75"/>
        <end position="113"/>
    </location>
</feature>
<dbReference type="AlphaFoldDB" id="A0A5C5S5Y4"/>
<dbReference type="EMBL" id="VIGX01000002">
    <property type="protein sequence ID" value="TWS30220.1"/>
    <property type="molecule type" value="Genomic_DNA"/>
</dbReference>
<reference evidence="2 3" key="1">
    <citation type="submission" date="2019-06" db="EMBL/GenBank/DDBJ databases">
        <title>Tsukamurella conjunctivitidis sp. nov., Tsukamurella assacharolytica sp. nov. and Tsukamurella sputae sp. nov. isolated from patients with conjunctivitis, bacteraemia (lymphoma) and respiratory infection (sputum) in Hong Kong.</title>
        <authorList>
            <person name="Teng J.L.L."/>
            <person name="Lee H.H."/>
            <person name="Fong J.Y.H."/>
            <person name="Fok K.M.N."/>
            <person name="Lau S.K.P."/>
            <person name="Woo P.C.Y."/>
        </authorList>
    </citation>
    <scope>NUCLEOTIDE SEQUENCE [LARGE SCALE GENOMIC DNA]</scope>
    <source>
        <strain evidence="2 3">HKU72</strain>
    </source>
</reference>
<evidence type="ECO:0000313" key="3">
    <source>
        <dbReference type="Proteomes" id="UP000319375"/>
    </source>
</evidence>
<feature type="compositionally biased region" description="Basic and acidic residues" evidence="1">
    <location>
        <begin position="76"/>
        <end position="86"/>
    </location>
</feature>